<keyword evidence="3" id="KW-0723">Serine/threonine-protein kinase</keyword>
<dbReference type="SMART" id="SM00220">
    <property type="entry name" value="S_TKc"/>
    <property type="match status" value="1"/>
</dbReference>
<feature type="compositionally biased region" description="Polar residues" evidence="14">
    <location>
        <begin position="30"/>
        <end position="42"/>
    </location>
</feature>
<evidence type="ECO:0000256" key="11">
    <source>
        <dbReference type="ARBA" id="ARBA00042858"/>
    </source>
</evidence>
<dbReference type="PANTHER" id="PTHR24056">
    <property type="entry name" value="CELL DIVISION PROTEIN KINASE"/>
    <property type="match status" value="1"/>
</dbReference>
<keyword evidence="5 13" id="KW-0547">Nucleotide-binding</keyword>
<comment type="catalytic activity">
    <reaction evidence="12">
        <text>[DNA-directed RNA polymerase] + ATP = phospho-[DNA-directed RNA polymerase] + ADP + H(+)</text>
        <dbReference type="Rhea" id="RHEA:10216"/>
        <dbReference type="Rhea" id="RHEA-COMP:11321"/>
        <dbReference type="Rhea" id="RHEA-COMP:11322"/>
        <dbReference type="ChEBI" id="CHEBI:15378"/>
        <dbReference type="ChEBI" id="CHEBI:30616"/>
        <dbReference type="ChEBI" id="CHEBI:43176"/>
        <dbReference type="ChEBI" id="CHEBI:68546"/>
        <dbReference type="ChEBI" id="CHEBI:456216"/>
        <dbReference type="EC" id="2.7.11.23"/>
    </reaction>
</comment>
<name>A0AAD8YMW8_9STRA</name>
<dbReference type="PROSITE" id="PS00107">
    <property type="entry name" value="PROTEIN_KINASE_ATP"/>
    <property type="match status" value="1"/>
</dbReference>
<dbReference type="FunFam" id="1.10.510.10:FF:000415">
    <property type="entry name" value="CMGC/CDK/CRK7 protein kinase, variant"/>
    <property type="match status" value="1"/>
</dbReference>
<dbReference type="GO" id="GO:0000307">
    <property type="term" value="C:cyclin-dependent protein kinase holoenzyme complex"/>
    <property type="evidence" value="ECO:0007669"/>
    <property type="project" value="TreeGrafter"/>
</dbReference>
<dbReference type="GO" id="GO:0005634">
    <property type="term" value="C:nucleus"/>
    <property type="evidence" value="ECO:0007669"/>
    <property type="project" value="TreeGrafter"/>
</dbReference>
<evidence type="ECO:0000259" key="15">
    <source>
        <dbReference type="PROSITE" id="PS50011"/>
    </source>
</evidence>
<keyword evidence="17" id="KW-1185">Reference proteome</keyword>
<comment type="similarity">
    <text evidence="1">Belongs to the protein kinase superfamily. CMGC Ser/Thr protein kinase family. CDC2/CDKX subfamily.</text>
</comment>
<keyword evidence="4 16" id="KW-0808">Transferase</keyword>
<dbReference type="AlphaFoldDB" id="A0AAD8YMW8"/>
<feature type="compositionally biased region" description="Low complexity" evidence="14">
    <location>
        <begin position="170"/>
        <end position="185"/>
    </location>
</feature>
<feature type="compositionally biased region" description="Low complexity" evidence="14">
    <location>
        <begin position="550"/>
        <end position="561"/>
    </location>
</feature>
<feature type="compositionally biased region" description="Basic and acidic residues" evidence="14">
    <location>
        <begin position="563"/>
        <end position="581"/>
    </location>
</feature>
<evidence type="ECO:0000313" key="16">
    <source>
        <dbReference type="EMBL" id="KAK1748177.1"/>
    </source>
</evidence>
<dbReference type="SUPFAM" id="SSF56112">
    <property type="entry name" value="Protein kinase-like (PK-like)"/>
    <property type="match status" value="1"/>
</dbReference>
<keyword evidence="7 13" id="KW-0067">ATP-binding</keyword>
<dbReference type="GO" id="GO:0005524">
    <property type="term" value="F:ATP binding"/>
    <property type="evidence" value="ECO:0007669"/>
    <property type="project" value="UniProtKB-UniRule"/>
</dbReference>
<evidence type="ECO:0000256" key="1">
    <source>
        <dbReference type="ARBA" id="ARBA00006485"/>
    </source>
</evidence>
<dbReference type="InterPro" id="IPR017441">
    <property type="entry name" value="Protein_kinase_ATP_BS"/>
</dbReference>
<dbReference type="GO" id="GO:0008353">
    <property type="term" value="F:RNA polymerase II CTD heptapeptide repeat kinase activity"/>
    <property type="evidence" value="ECO:0007669"/>
    <property type="project" value="UniProtKB-EC"/>
</dbReference>
<dbReference type="Pfam" id="PF00069">
    <property type="entry name" value="Pkinase"/>
    <property type="match status" value="2"/>
</dbReference>
<gene>
    <name evidence="16" type="ORF">QTG54_000116</name>
</gene>
<comment type="subunit">
    <text evidence="8">May form a complex composed of at least the catalytic subunit CRK2 and a cyclin.</text>
</comment>
<feature type="compositionally biased region" description="Basic and acidic residues" evidence="14">
    <location>
        <begin position="529"/>
        <end position="549"/>
    </location>
</feature>
<evidence type="ECO:0000256" key="10">
    <source>
        <dbReference type="ARBA" id="ARBA00041902"/>
    </source>
</evidence>
<evidence type="ECO:0000256" key="13">
    <source>
        <dbReference type="PROSITE-ProRule" id="PRU10141"/>
    </source>
</evidence>
<reference evidence="16" key="1">
    <citation type="submission" date="2023-06" db="EMBL/GenBank/DDBJ databases">
        <title>Survivors Of The Sea: Transcriptome response of Skeletonema marinoi to long-term dormancy.</title>
        <authorList>
            <person name="Pinder M.I.M."/>
            <person name="Kourtchenko O."/>
            <person name="Robertson E.K."/>
            <person name="Larsson T."/>
            <person name="Maumus F."/>
            <person name="Osuna-Cruz C.M."/>
            <person name="Vancaester E."/>
            <person name="Stenow R."/>
            <person name="Vandepoele K."/>
            <person name="Ploug H."/>
            <person name="Bruchert V."/>
            <person name="Godhe A."/>
            <person name="Topel M."/>
        </authorList>
    </citation>
    <scope>NUCLEOTIDE SEQUENCE</scope>
    <source>
        <strain evidence="16">R05AC</strain>
    </source>
</reference>
<evidence type="ECO:0000256" key="5">
    <source>
        <dbReference type="ARBA" id="ARBA00022741"/>
    </source>
</evidence>
<feature type="binding site" evidence="13">
    <location>
        <position position="105"/>
    </location>
    <ligand>
        <name>ATP</name>
        <dbReference type="ChEBI" id="CHEBI:30616"/>
    </ligand>
</feature>
<protein>
    <recommendedName>
        <fullName evidence="9">Cyclin-dependent kinase 2 homolog</fullName>
        <ecNumber evidence="2">2.7.11.23</ecNumber>
    </recommendedName>
    <alternativeName>
        <fullName evidence="10">Cell division control protein 2 homolog</fullName>
    </alternativeName>
    <alternativeName>
        <fullName evidence="11">cdc2-related kinase 2</fullName>
    </alternativeName>
</protein>
<accession>A0AAD8YMW8</accession>
<feature type="region of interest" description="Disordered" evidence="14">
    <location>
        <begin position="467"/>
        <end position="495"/>
    </location>
</feature>
<evidence type="ECO:0000256" key="14">
    <source>
        <dbReference type="SAM" id="MobiDB-lite"/>
    </source>
</evidence>
<evidence type="ECO:0000256" key="9">
    <source>
        <dbReference type="ARBA" id="ARBA00039612"/>
    </source>
</evidence>
<keyword evidence="6 16" id="KW-0418">Kinase</keyword>
<comment type="caution">
    <text evidence="16">The sequence shown here is derived from an EMBL/GenBank/DDBJ whole genome shotgun (WGS) entry which is preliminary data.</text>
</comment>
<evidence type="ECO:0000256" key="6">
    <source>
        <dbReference type="ARBA" id="ARBA00022777"/>
    </source>
</evidence>
<evidence type="ECO:0000313" key="17">
    <source>
        <dbReference type="Proteomes" id="UP001224775"/>
    </source>
</evidence>
<dbReference type="PANTHER" id="PTHR24056:SF546">
    <property type="entry name" value="CYCLIN-DEPENDENT KINASE 12"/>
    <property type="match status" value="1"/>
</dbReference>
<dbReference type="InterPro" id="IPR050108">
    <property type="entry name" value="CDK"/>
</dbReference>
<dbReference type="Proteomes" id="UP001224775">
    <property type="component" value="Unassembled WGS sequence"/>
</dbReference>
<evidence type="ECO:0000256" key="12">
    <source>
        <dbReference type="ARBA" id="ARBA00049280"/>
    </source>
</evidence>
<dbReference type="PROSITE" id="PS50011">
    <property type="entry name" value="PROTEIN_KINASE_DOM"/>
    <property type="match status" value="1"/>
</dbReference>
<evidence type="ECO:0000256" key="7">
    <source>
        <dbReference type="ARBA" id="ARBA00022840"/>
    </source>
</evidence>
<feature type="domain" description="Protein kinase" evidence="15">
    <location>
        <begin position="69"/>
        <end position="461"/>
    </location>
</feature>
<dbReference type="InterPro" id="IPR000719">
    <property type="entry name" value="Prot_kinase_dom"/>
</dbReference>
<evidence type="ECO:0000256" key="3">
    <source>
        <dbReference type="ARBA" id="ARBA00022527"/>
    </source>
</evidence>
<evidence type="ECO:0000256" key="4">
    <source>
        <dbReference type="ARBA" id="ARBA00022679"/>
    </source>
</evidence>
<dbReference type="EMBL" id="JATAAI010000001">
    <property type="protein sequence ID" value="KAK1748177.1"/>
    <property type="molecule type" value="Genomic_DNA"/>
</dbReference>
<dbReference type="Gene3D" id="3.30.200.20">
    <property type="entry name" value="Phosphorylase Kinase, domain 1"/>
    <property type="match status" value="2"/>
</dbReference>
<sequence length="607" mass="68940">MDQEEAPLPASEYPCCTDSLNSLPLHEQNDNGGTTTAPQQHNDPGIVASTLRQNSIHRWSLSTRTIAHYCRLEQIGEGTYGQVYRAQCLDRTLAHPAGGEIVALKKIRLHHPGYWGIPPTVLREIKILKQLQHKNLVKMFEVVSSKGAEELDWEDEREDEKRKKAKESKASSSSNNHNSDKNNNSTPVLNSEDSNTKKNDTTTSSAITNTKPAKKKKDPMSDIDKLRESYKGNLFLSLEYISHDLTGLLDMAYKFSEVQVKSIARQLLQVLEFMHERNFVHRDLKTSNILITDNFELKLADFGLARCLDSSFMGRLFEGEGYSSGEGEFTNKVITLWYRPPELLLGETRYGCAVDIWSAGCIFAEIILGRPIFTGKAEMDQLKLIFDLIGTPTERSWEGFRELKLIRTGEFSIDKPRKPRLRDKYGEKIKPAAALGLLEKLLELDPKKRFTASRALNHRYFQASPVAPDDPKELGKIDLGGDGSGYHEFKTKKRRREAKAVAKMAEDEAKRQGCTVEKQKEAFDVAYREHLQKGASADKKKEEKKEKQQQVKQQPVKQQPELGKPKREQDQKGKNDQHPPRSEISVLLSKIISHHHQIDIHLEMCTL</sequence>
<feature type="region of interest" description="Disordered" evidence="14">
    <location>
        <begin position="24"/>
        <end position="45"/>
    </location>
</feature>
<dbReference type="PROSITE" id="PS00108">
    <property type="entry name" value="PROTEIN_KINASE_ST"/>
    <property type="match status" value="1"/>
</dbReference>
<feature type="region of interest" description="Disordered" evidence="14">
    <location>
        <begin position="529"/>
        <end position="585"/>
    </location>
</feature>
<dbReference type="InterPro" id="IPR011009">
    <property type="entry name" value="Kinase-like_dom_sf"/>
</dbReference>
<dbReference type="InterPro" id="IPR008271">
    <property type="entry name" value="Ser/Thr_kinase_AS"/>
</dbReference>
<dbReference type="EC" id="2.7.11.23" evidence="2"/>
<organism evidence="16 17">
    <name type="scientific">Skeletonema marinoi</name>
    <dbReference type="NCBI Taxonomy" id="267567"/>
    <lineage>
        <taxon>Eukaryota</taxon>
        <taxon>Sar</taxon>
        <taxon>Stramenopiles</taxon>
        <taxon>Ochrophyta</taxon>
        <taxon>Bacillariophyta</taxon>
        <taxon>Coscinodiscophyceae</taxon>
        <taxon>Thalassiosirophycidae</taxon>
        <taxon>Thalassiosirales</taxon>
        <taxon>Skeletonemataceae</taxon>
        <taxon>Skeletonema</taxon>
        <taxon>Skeletonema marinoi-dohrnii complex</taxon>
    </lineage>
</organism>
<evidence type="ECO:0000256" key="8">
    <source>
        <dbReference type="ARBA" id="ARBA00038543"/>
    </source>
</evidence>
<proteinExistence type="inferred from homology"/>
<evidence type="ECO:0000256" key="2">
    <source>
        <dbReference type="ARBA" id="ARBA00012409"/>
    </source>
</evidence>
<dbReference type="Gene3D" id="1.10.510.10">
    <property type="entry name" value="Transferase(Phosphotransferase) domain 1"/>
    <property type="match status" value="1"/>
</dbReference>
<feature type="region of interest" description="Disordered" evidence="14">
    <location>
        <begin position="150"/>
        <end position="220"/>
    </location>
</feature>
<dbReference type="GO" id="GO:0032968">
    <property type="term" value="P:positive regulation of transcription elongation by RNA polymerase II"/>
    <property type="evidence" value="ECO:0007669"/>
    <property type="project" value="TreeGrafter"/>
</dbReference>